<accession>A0A106QC90</accession>
<gene>
    <name evidence="1" type="ORF">WL29_21000</name>
</gene>
<evidence type="ECO:0000313" key="2">
    <source>
        <dbReference type="Proteomes" id="UP000060630"/>
    </source>
</evidence>
<proteinExistence type="predicted"/>
<name>A0A106QC90_9BURK</name>
<protein>
    <submittedName>
        <fullName evidence="1">Uncharacterized protein</fullName>
    </submittedName>
</protein>
<dbReference type="RefSeq" id="WP_060192079.1">
    <property type="nucleotide sequence ID" value="NZ_LPHD01000049.1"/>
</dbReference>
<comment type="caution">
    <text evidence="1">The sequence shown here is derived from an EMBL/GenBank/DDBJ whole genome shotgun (WGS) entry which is preliminary data.</text>
</comment>
<reference evidence="1 2" key="1">
    <citation type="submission" date="2015-11" db="EMBL/GenBank/DDBJ databases">
        <title>Expanding the genomic diversity of Burkholderia species for the development of highly accurate diagnostics.</title>
        <authorList>
            <person name="Sahl J."/>
            <person name="Keim P."/>
            <person name="Wagner D."/>
        </authorList>
    </citation>
    <scope>NUCLEOTIDE SEQUENCE [LARGE SCALE GENOMIC DNA]</scope>
    <source>
        <strain evidence="1 2">MSMB2087WGS</strain>
    </source>
</reference>
<dbReference type="EMBL" id="LPHD01000049">
    <property type="protein sequence ID" value="KWA83846.1"/>
    <property type="molecule type" value="Genomic_DNA"/>
</dbReference>
<evidence type="ECO:0000313" key="1">
    <source>
        <dbReference type="EMBL" id="KWA83846.1"/>
    </source>
</evidence>
<dbReference type="AlphaFoldDB" id="A0A106QC90"/>
<organism evidence="1 2">
    <name type="scientific">Burkholderia ubonensis</name>
    <dbReference type="NCBI Taxonomy" id="101571"/>
    <lineage>
        <taxon>Bacteria</taxon>
        <taxon>Pseudomonadati</taxon>
        <taxon>Pseudomonadota</taxon>
        <taxon>Betaproteobacteria</taxon>
        <taxon>Burkholderiales</taxon>
        <taxon>Burkholderiaceae</taxon>
        <taxon>Burkholderia</taxon>
        <taxon>Burkholderia cepacia complex</taxon>
    </lineage>
</organism>
<sequence>MNIALNNEQKLFVISSGNSVSCLGFQVVYEQGRELARRIKAVSEKTLLAKGMASLLELVSPRKEQIGTLEQYSQYRALMAGYTKLGDNATWFDARTPKKVQRALEDARKSGDRMRVFLGDTKTGRDWMDEYDTIGRVGRSLGPMKSPLLVPDGDCGGPALLTDCIVRLINVTTGQEVYRHAKYHTPKMEMVEAAVYDQAEGYTHCVKVESKDGEMETHANFKSQAEAAHWMAFMNGVSHDYHKGE</sequence>
<dbReference type="Proteomes" id="UP000060630">
    <property type="component" value="Unassembled WGS sequence"/>
</dbReference>